<evidence type="ECO:0000256" key="1">
    <source>
        <dbReference type="ARBA" id="ARBA00010457"/>
    </source>
</evidence>
<protein>
    <submittedName>
        <fullName evidence="4">Superoxide dismutase family protein</fullName>
    </submittedName>
</protein>
<comment type="similarity">
    <text evidence="1">Belongs to the Cu-Zn superoxide dismutase family.</text>
</comment>
<evidence type="ECO:0000259" key="3">
    <source>
        <dbReference type="Pfam" id="PF00080"/>
    </source>
</evidence>
<dbReference type="GO" id="GO:0006801">
    <property type="term" value="P:superoxide metabolic process"/>
    <property type="evidence" value="ECO:0007669"/>
    <property type="project" value="InterPro"/>
</dbReference>
<dbReference type="InterPro" id="IPR036423">
    <property type="entry name" value="SOD-like_Cu/Zn_dom_sf"/>
</dbReference>
<feature type="region of interest" description="Disordered" evidence="2">
    <location>
        <begin position="142"/>
        <end position="165"/>
    </location>
</feature>
<evidence type="ECO:0000313" key="5">
    <source>
        <dbReference type="Proteomes" id="UP001300383"/>
    </source>
</evidence>
<dbReference type="SUPFAM" id="SSF49329">
    <property type="entry name" value="Cu,Zn superoxide dismutase-like"/>
    <property type="match status" value="1"/>
</dbReference>
<reference evidence="4 5" key="1">
    <citation type="submission" date="2023-05" db="EMBL/GenBank/DDBJ databases">
        <title>[ruminococcus] sp. nov., isolated from a pig farm feces dump.</title>
        <authorList>
            <person name="Chang Y.-H."/>
        </authorList>
    </citation>
    <scope>NUCLEOTIDE SEQUENCE [LARGE SCALE GENOMIC DNA]</scope>
    <source>
        <strain evidence="4 5">YH-rum2234</strain>
    </source>
</reference>
<accession>A0AAP4BBG1</accession>
<dbReference type="PANTHER" id="PTHR10003">
    <property type="entry name" value="SUPEROXIDE DISMUTASE CU-ZN -RELATED"/>
    <property type="match status" value="1"/>
</dbReference>
<dbReference type="Gene3D" id="2.60.40.200">
    <property type="entry name" value="Superoxide dismutase, copper/zinc binding domain"/>
    <property type="match status" value="1"/>
</dbReference>
<dbReference type="InterPro" id="IPR001424">
    <property type="entry name" value="SOD_Cu_Zn_dom"/>
</dbReference>
<feature type="domain" description="Superoxide dismutase copper/zinc binding" evidence="3">
    <location>
        <begin position="65"/>
        <end position="160"/>
    </location>
</feature>
<dbReference type="EMBL" id="JASGBQ010000020">
    <property type="protein sequence ID" value="MDI9242885.1"/>
    <property type="molecule type" value="Genomic_DNA"/>
</dbReference>
<dbReference type="AlphaFoldDB" id="A0AAP4BBG1"/>
<dbReference type="GO" id="GO:0005507">
    <property type="term" value="F:copper ion binding"/>
    <property type="evidence" value="ECO:0007669"/>
    <property type="project" value="InterPro"/>
</dbReference>
<dbReference type="Proteomes" id="UP001300383">
    <property type="component" value="Unassembled WGS sequence"/>
</dbReference>
<keyword evidence="5" id="KW-1185">Reference proteome</keyword>
<name>A0AAP4BBG1_9FIRM</name>
<evidence type="ECO:0000313" key="4">
    <source>
        <dbReference type="EMBL" id="MDI9242885.1"/>
    </source>
</evidence>
<comment type="caution">
    <text evidence="4">The sequence shown here is derived from an EMBL/GenBank/DDBJ whole genome shotgun (WGS) entry which is preliminary data.</text>
</comment>
<dbReference type="InterPro" id="IPR024134">
    <property type="entry name" value="SOD_Cu/Zn_/chaperone"/>
</dbReference>
<gene>
    <name evidence="4" type="ORF">QJ036_10445</name>
</gene>
<evidence type="ECO:0000256" key="2">
    <source>
        <dbReference type="SAM" id="MobiDB-lite"/>
    </source>
</evidence>
<dbReference type="Pfam" id="PF00080">
    <property type="entry name" value="Sod_Cu"/>
    <property type="match status" value="1"/>
</dbReference>
<organism evidence="4 5">
    <name type="scientific">Fusibacillus kribbianus</name>
    <dbReference type="NCBI Taxonomy" id="3044208"/>
    <lineage>
        <taxon>Bacteria</taxon>
        <taxon>Bacillati</taxon>
        <taxon>Bacillota</taxon>
        <taxon>Clostridia</taxon>
        <taxon>Lachnospirales</taxon>
        <taxon>Lachnospiraceae</taxon>
        <taxon>Fusibacillus</taxon>
    </lineage>
</organism>
<dbReference type="RefSeq" id="WP_283231321.1">
    <property type="nucleotide sequence ID" value="NZ_JASGBQ010000020.1"/>
</dbReference>
<sequence length="165" mass="18211">MRQELNQAFDTILTSSPAAYAMLLGSDDYPDVHGSMYLFPFWDGSLVIVEAAGLPFTDEPCEGKIFGFHIHEGTICLGTEEDSFSATGEHYNPENCEHPAHAGDLPPLFGNNGYALTMFYTDRFRPEEVVGRTAVIHEMTDDFTSQPSGHSGKKMACGEIRDQEP</sequence>
<proteinExistence type="inferred from homology"/>